<sequence length="474" mass="53962">MEMRLSSEDMVFLCRLMQLLHQLGTLALRNLLIKSLFVRYIQSRRATFTYFADKQVVVTDHVTGGGSGYSTKYRVPNPLPDIEKCVKDSKDGGALLNYIEETFLTETVNNNLTKLANLTKRKVMNKVQWETLFSNATVTIHDLDLTLLSLLLFNLFNFKPTADMKTLPLSGIISEADDVLRLRIYRNKIAHLKSLEITPKEFEDMWKDISCAVIRLLGSAYQNDMNRLKITNFDEAAVIRYEQLRKEWSQTVTEIYQSLSDIQEELRSIKKRPKHRKGVAIQLVNSDDLHRALTVLKKKGITTKVISLDETDSDSSDSLVETVTNRKSKSAGCLELLDYVDGEDTIRAYRSSTHLESETLRAKEMAEPFHVMFPGNETNNTSNDPPRRWSLTDSRPGLTGESTTFGCHSVPSTSSCDSLFEDNKDKDELPQQKDGRVGSARSCNGLETHRPDKVPEIDPKTKRKSFWRSFKGLF</sequence>
<evidence type="ECO:0000259" key="2">
    <source>
        <dbReference type="Pfam" id="PF18738"/>
    </source>
</evidence>
<dbReference type="EMBL" id="NEDP02005539">
    <property type="protein sequence ID" value="OWF39185.1"/>
    <property type="molecule type" value="Genomic_DNA"/>
</dbReference>
<evidence type="ECO:0000256" key="1">
    <source>
        <dbReference type="SAM" id="MobiDB-lite"/>
    </source>
</evidence>
<accession>A0A210PRR2</accession>
<feature type="domain" description="DZIP3-like HEPN" evidence="2">
    <location>
        <begin position="104"/>
        <end position="237"/>
    </location>
</feature>
<keyword evidence="4" id="KW-1185">Reference proteome</keyword>
<reference evidence="3 4" key="1">
    <citation type="journal article" date="2017" name="Nat. Ecol. Evol.">
        <title>Scallop genome provides insights into evolution of bilaterian karyotype and development.</title>
        <authorList>
            <person name="Wang S."/>
            <person name="Zhang J."/>
            <person name="Jiao W."/>
            <person name="Li J."/>
            <person name="Xun X."/>
            <person name="Sun Y."/>
            <person name="Guo X."/>
            <person name="Huan P."/>
            <person name="Dong B."/>
            <person name="Zhang L."/>
            <person name="Hu X."/>
            <person name="Sun X."/>
            <person name="Wang J."/>
            <person name="Zhao C."/>
            <person name="Wang Y."/>
            <person name="Wang D."/>
            <person name="Huang X."/>
            <person name="Wang R."/>
            <person name="Lv J."/>
            <person name="Li Y."/>
            <person name="Zhang Z."/>
            <person name="Liu B."/>
            <person name="Lu W."/>
            <person name="Hui Y."/>
            <person name="Liang J."/>
            <person name="Zhou Z."/>
            <person name="Hou R."/>
            <person name="Li X."/>
            <person name="Liu Y."/>
            <person name="Li H."/>
            <person name="Ning X."/>
            <person name="Lin Y."/>
            <person name="Zhao L."/>
            <person name="Xing Q."/>
            <person name="Dou J."/>
            <person name="Li Y."/>
            <person name="Mao J."/>
            <person name="Guo H."/>
            <person name="Dou H."/>
            <person name="Li T."/>
            <person name="Mu C."/>
            <person name="Jiang W."/>
            <person name="Fu Q."/>
            <person name="Fu X."/>
            <person name="Miao Y."/>
            <person name="Liu J."/>
            <person name="Yu Q."/>
            <person name="Li R."/>
            <person name="Liao H."/>
            <person name="Li X."/>
            <person name="Kong Y."/>
            <person name="Jiang Z."/>
            <person name="Chourrout D."/>
            <person name="Li R."/>
            <person name="Bao Z."/>
        </authorList>
    </citation>
    <scope>NUCLEOTIDE SEQUENCE [LARGE SCALE GENOMIC DNA]</scope>
    <source>
        <strain evidence="3 4">PY_sf001</strain>
    </source>
</reference>
<evidence type="ECO:0000313" key="3">
    <source>
        <dbReference type="EMBL" id="OWF39185.1"/>
    </source>
</evidence>
<evidence type="ECO:0000313" key="4">
    <source>
        <dbReference type="Proteomes" id="UP000242188"/>
    </source>
</evidence>
<feature type="compositionally biased region" description="Basic and acidic residues" evidence="1">
    <location>
        <begin position="447"/>
        <end position="460"/>
    </location>
</feature>
<feature type="compositionally biased region" description="Polar residues" evidence="1">
    <location>
        <begin position="400"/>
        <end position="417"/>
    </location>
</feature>
<dbReference type="OrthoDB" id="6062647at2759"/>
<organism evidence="3 4">
    <name type="scientific">Mizuhopecten yessoensis</name>
    <name type="common">Japanese scallop</name>
    <name type="synonym">Patinopecten yessoensis</name>
    <dbReference type="NCBI Taxonomy" id="6573"/>
    <lineage>
        <taxon>Eukaryota</taxon>
        <taxon>Metazoa</taxon>
        <taxon>Spiralia</taxon>
        <taxon>Lophotrochozoa</taxon>
        <taxon>Mollusca</taxon>
        <taxon>Bivalvia</taxon>
        <taxon>Autobranchia</taxon>
        <taxon>Pteriomorphia</taxon>
        <taxon>Pectinida</taxon>
        <taxon>Pectinoidea</taxon>
        <taxon>Pectinidae</taxon>
        <taxon>Mizuhopecten</taxon>
    </lineage>
</organism>
<feature type="region of interest" description="Disordered" evidence="1">
    <location>
        <begin position="372"/>
        <end position="461"/>
    </location>
</feature>
<proteinExistence type="predicted"/>
<comment type="caution">
    <text evidence="3">The sequence shown here is derived from an EMBL/GenBank/DDBJ whole genome shotgun (WGS) entry which is preliminary data.</text>
</comment>
<dbReference type="InterPro" id="IPR041249">
    <property type="entry name" value="HEPN_DZIP3"/>
</dbReference>
<dbReference type="AlphaFoldDB" id="A0A210PRR2"/>
<dbReference type="Pfam" id="PF18738">
    <property type="entry name" value="HEPN_DZIP3"/>
    <property type="match status" value="1"/>
</dbReference>
<feature type="compositionally biased region" description="Basic and acidic residues" evidence="1">
    <location>
        <begin position="421"/>
        <end position="436"/>
    </location>
</feature>
<name>A0A210PRR2_MIZYE</name>
<gene>
    <name evidence="3" type="ORF">KP79_PYT07188</name>
</gene>
<dbReference type="Proteomes" id="UP000242188">
    <property type="component" value="Unassembled WGS sequence"/>
</dbReference>
<protein>
    <recommendedName>
        <fullName evidence="2">DZIP3-like HEPN domain-containing protein</fullName>
    </recommendedName>
</protein>